<evidence type="ECO:0000313" key="2">
    <source>
        <dbReference type="Proteomes" id="UP000324222"/>
    </source>
</evidence>
<evidence type="ECO:0000313" key="1">
    <source>
        <dbReference type="EMBL" id="MPC68390.1"/>
    </source>
</evidence>
<reference evidence="1 2" key="1">
    <citation type="submission" date="2019-05" db="EMBL/GenBank/DDBJ databases">
        <title>Another draft genome of Portunus trituberculatus and its Hox gene families provides insights of decapod evolution.</title>
        <authorList>
            <person name="Jeong J.-H."/>
            <person name="Song I."/>
            <person name="Kim S."/>
            <person name="Choi T."/>
            <person name="Kim D."/>
            <person name="Ryu S."/>
            <person name="Kim W."/>
        </authorList>
    </citation>
    <scope>NUCLEOTIDE SEQUENCE [LARGE SCALE GENOMIC DNA]</scope>
    <source>
        <tissue evidence="1">Muscle</tissue>
    </source>
</reference>
<accession>A0A5B7H8A8</accession>
<dbReference type="EMBL" id="VSRR010027763">
    <property type="protein sequence ID" value="MPC68390.1"/>
    <property type="molecule type" value="Genomic_DNA"/>
</dbReference>
<gene>
    <name evidence="1" type="ORF">E2C01_062590</name>
</gene>
<proteinExistence type="predicted"/>
<organism evidence="1 2">
    <name type="scientific">Portunus trituberculatus</name>
    <name type="common">Swimming crab</name>
    <name type="synonym">Neptunus trituberculatus</name>
    <dbReference type="NCBI Taxonomy" id="210409"/>
    <lineage>
        <taxon>Eukaryota</taxon>
        <taxon>Metazoa</taxon>
        <taxon>Ecdysozoa</taxon>
        <taxon>Arthropoda</taxon>
        <taxon>Crustacea</taxon>
        <taxon>Multicrustacea</taxon>
        <taxon>Malacostraca</taxon>
        <taxon>Eumalacostraca</taxon>
        <taxon>Eucarida</taxon>
        <taxon>Decapoda</taxon>
        <taxon>Pleocyemata</taxon>
        <taxon>Brachyura</taxon>
        <taxon>Eubrachyura</taxon>
        <taxon>Portunoidea</taxon>
        <taxon>Portunidae</taxon>
        <taxon>Portuninae</taxon>
        <taxon>Portunus</taxon>
    </lineage>
</organism>
<name>A0A5B7H8A8_PORTR</name>
<protein>
    <submittedName>
        <fullName evidence="1">Uncharacterized protein</fullName>
    </submittedName>
</protein>
<dbReference type="AlphaFoldDB" id="A0A5B7H8A8"/>
<keyword evidence="2" id="KW-1185">Reference proteome</keyword>
<dbReference type="Proteomes" id="UP000324222">
    <property type="component" value="Unassembled WGS sequence"/>
</dbReference>
<sequence>MKGHPKNCNCLVPSPSCLACLPSKLPTLLVILSGVGYSEVREAMGNDGAGEETWRENECVWGSRIWNRRLEKIMDMT</sequence>
<comment type="caution">
    <text evidence="1">The sequence shown here is derived from an EMBL/GenBank/DDBJ whole genome shotgun (WGS) entry which is preliminary data.</text>
</comment>